<dbReference type="EMBL" id="CAMKVN010005164">
    <property type="protein sequence ID" value="CAI2188369.1"/>
    <property type="molecule type" value="Genomic_DNA"/>
</dbReference>
<name>A0A9W4T0U3_9GLOM</name>
<evidence type="ECO:0000256" key="1">
    <source>
        <dbReference type="SAM" id="MobiDB-lite"/>
    </source>
</evidence>
<evidence type="ECO:0000313" key="2">
    <source>
        <dbReference type="EMBL" id="CAI2188369.1"/>
    </source>
</evidence>
<protein>
    <submittedName>
        <fullName evidence="2">14508_t:CDS:1</fullName>
    </submittedName>
</protein>
<feature type="region of interest" description="Disordered" evidence="1">
    <location>
        <begin position="1"/>
        <end position="20"/>
    </location>
</feature>
<feature type="compositionally biased region" description="Polar residues" evidence="1">
    <location>
        <begin position="1"/>
        <end position="16"/>
    </location>
</feature>
<keyword evidence="3" id="KW-1185">Reference proteome</keyword>
<gene>
    <name evidence="2" type="ORF">FWILDA_LOCUS13544</name>
</gene>
<evidence type="ECO:0000313" key="3">
    <source>
        <dbReference type="Proteomes" id="UP001153678"/>
    </source>
</evidence>
<dbReference type="AlphaFoldDB" id="A0A9W4T0U3"/>
<feature type="non-terminal residue" evidence="2">
    <location>
        <position position="1"/>
    </location>
</feature>
<dbReference type="Proteomes" id="UP001153678">
    <property type="component" value="Unassembled WGS sequence"/>
</dbReference>
<accession>A0A9W4T0U3</accession>
<organism evidence="2 3">
    <name type="scientific">Funneliformis geosporum</name>
    <dbReference type="NCBI Taxonomy" id="1117311"/>
    <lineage>
        <taxon>Eukaryota</taxon>
        <taxon>Fungi</taxon>
        <taxon>Fungi incertae sedis</taxon>
        <taxon>Mucoromycota</taxon>
        <taxon>Glomeromycotina</taxon>
        <taxon>Glomeromycetes</taxon>
        <taxon>Glomerales</taxon>
        <taxon>Glomeraceae</taxon>
        <taxon>Funneliformis</taxon>
    </lineage>
</organism>
<reference evidence="2" key="1">
    <citation type="submission" date="2022-08" db="EMBL/GenBank/DDBJ databases">
        <authorList>
            <person name="Kallberg Y."/>
            <person name="Tangrot J."/>
            <person name="Rosling A."/>
        </authorList>
    </citation>
    <scope>NUCLEOTIDE SEQUENCE</scope>
    <source>
        <strain evidence="2">Wild A</strain>
    </source>
</reference>
<proteinExistence type="predicted"/>
<sequence length="78" mass="8886">MESANDSTNEGGSSSEPWKLSATIPQMMTKWTGVNEDLASQLKSSEKIMDNFLNNFDMFINFNTEENHIHKYLIIISL</sequence>
<comment type="caution">
    <text evidence="2">The sequence shown here is derived from an EMBL/GenBank/DDBJ whole genome shotgun (WGS) entry which is preliminary data.</text>
</comment>
<feature type="non-terminal residue" evidence="2">
    <location>
        <position position="78"/>
    </location>
</feature>